<protein>
    <submittedName>
        <fullName evidence="2">UDP-N-acetylmuramate--L-alanine ligase</fullName>
    </submittedName>
</protein>
<dbReference type="AlphaFoldDB" id="A0A0M3HKV4"/>
<name>A0A0M3HKV4_ASCLU</name>
<reference evidence="2" key="1">
    <citation type="submission" date="2017-02" db="UniProtKB">
        <authorList>
            <consortium name="WormBaseParasite"/>
        </authorList>
    </citation>
    <scope>IDENTIFICATION</scope>
</reference>
<keyword evidence="1" id="KW-1185">Reference proteome</keyword>
<evidence type="ECO:0000313" key="2">
    <source>
        <dbReference type="WBParaSite" id="ALUE_0000214901-mRNA-1"/>
    </source>
</evidence>
<proteinExistence type="predicted"/>
<dbReference type="WBParaSite" id="ALUE_0000214901-mRNA-1">
    <property type="protein sequence ID" value="ALUE_0000214901-mRNA-1"/>
    <property type="gene ID" value="ALUE_0000214901"/>
</dbReference>
<organism evidence="1 2">
    <name type="scientific">Ascaris lumbricoides</name>
    <name type="common">Giant roundworm</name>
    <dbReference type="NCBI Taxonomy" id="6252"/>
    <lineage>
        <taxon>Eukaryota</taxon>
        <taxon>Metazoa</taxon>
        <taxon>Ecdysozoa</taxon>
        <taxon>Nematoda</taxon>
        <taxon>Chromadorea</taxon>
        <taxon>Rhabditida</taxon>
        <taxon>Spirurina</taxon>
        <taxon>Ascaridomorpha</taxon>
        <taxon>Ascaridoidea</taxon>
        <taxon>Ascarididae</taxon>
        <taxon>Ascaris</taxon>
    </lineage>
</organism>
<evidence type="ECO:0000313" key="1">
    <source>
        <dbReference type="Proteomes" id="UP000036681"/>
    </source>
</evidence>
<sequence>MYIVGFAETVRDLLRENDFAIIDGGMNDVRIIGLSTFSYTLCN</sequence>
<dbReference type="Proteomes" id="UP000036681">
    <property type="component" value="Unplaced"/>
</dbReference>
<accession>A0A0M3HKV4</accession>